<sequence length="231" mass="24313">MSETKLTAETRTEFGKGAARRIRREHKVPAVLYGHGTDPVHITLPGHDTMLALKHGGTNALLAIDVDGKETLVLPKQVQRHPVKGELEHLDLLIVRRGEKVVVEVPVHVVGEAASETLVTVDHATLSVEAEATHIPDFFEVSVEGAEAGTQILAKDVELPSGSALMTDAEALVVNVSAAPTAEEVEAELADAEAEAGIEHEASDKELEAEAAAEGESSTDSGDAAEGSTEE</sequence>
<proteinExistence type="inferred from homology"/>
<dbReference type="PANTHER" id="PTHR33284">
    <property type="entry name" value="RIBOSOMAL PROTEIN L25/GLN-TRNA SYNTHETASE, ANTI-CODON-BINDING DOMAIN-CONTAINING PROTEIN"/>
    <property type="match status" value="1"/>
</dbReference>
<organism evidence="9 10">
    <name type="scientific">Nocardioides marmoribigeumensis</name>
    <dbReference type="NCBI Taxonomy" id="433649"/>
    <lineage>
        <taxon>Bacteria</taxon>
        <taxon>Bacillati</taxon>
        <taxon>Actinomycetota</taxon>
        <taxon>Actinomycetes</taxon>
        <taxon>Propionibacteriales</taxon>
        <taxon>Nocardioidaceae</taxon>
        <taxon>Nocardioides</taxon>
    </lineage>
</organism>
<evidence type="ECO:0000256" key="4">
    <source>
        <dbReference type="ARBA" id="ARBA00023274"/>
    </source>
</evidence>
<evidence type="ECO:0000259" key="7">
    <source>
        <dbReference type="Pfam" id="PF01386"/>
    </source>
</evidence>
<dbReference type="NCBIfam" id="TIGR00731">
    <property type="entry name" value="bL25_bact_ctc"/>
    <property type="match status" value="1"/>
</dbReference>
<dbReference type="SUPFAM" id="SSF50715">
    <property type="entry name" value="Ribosomal protein L25-like"/>
    <property type="match status" value="1"/>
</dbReference>
<dbReference type="InterPro" id="IPR029751">
    <property type="entry name" value="Ribosomal_L25_dom"/>
</dbReference>
<dbReference type="Pfam" id="PF01386">
    <property type="entry name" value="Ribosomal_L25p"/>
    <property type="match status" value="1"/>
</dbReference>
<dbReference type="EMBL" id="JAVDYG010000001">
    <property type="protein sequence ID" value="MDR7363797.1"/>
    <property type="molecule type" value="Genomic_DNA"/>
</dbReference>
<evidence type="ECO:0000256" key="3">
    <source>
        <dbReference type="ARBA" id="ARBA00022980"/>
    </source>
</evidence>
<comment type="caution">
    <text evidence="9">The sequence shown here is derived from an EMBL/GenBank/DDBJ whole genome shotgun (WGS) entry which is preliminary data.</text>
</comment>
<dbReference type="Gene3D" id="2.170.120.20">
    <property type="entry name" value="Ribosomal protein L25, beta domain"/>
    <property type="match status" value="1"/>
</dbReference>
<dbReference type="Proteomes" id="UP001183648">
    <property type="component" value="Unassembled WGS sequence"/>
</dbReference>
<dbReference type="InterPro" id="IPR020930">
    <property type="entry name" value="Ribosomal_uL5_bac-type"/>
</dbReference>
<comment type="function">
    <text evidence="5">This is one of the proteins that binds to the 5S RNA in the ribosome where it forms part of the central protuberance.</text>
</comment>
<dbReference type="NCBIfam" id="NF004612">
    <property type="entry name" value="PRK05943.1"/>
    <property type="match status" value="1"/>
</dbReference>
<feature type="compositionally biased region" description="Basic and acidic residues" evidence="6">
    <location>
        <begin position="197"/>
        <end position="208"/>
    </location>
</feature>
<keyword evidence="4 5" id="KW-0687">Ribonucleoprotein</keyword>
<keyword evidence="10" id="KW-1185">Reference proteome</keyword>
<dbReference type="CDD" id="cd00495">
    <property type="entry name" value="Ribosomal_L25_TL5_CTC"/>
    <property type="match status" value="1"/>
</dbReference>
<gene>
    <name evidence="5" type="primary">rplY</name>
    <name evidence="5" type="synonym">ctc</name>
    <name evidence="9" type="ORF">J2S63_003350</name>
</gene>
<dbReference type="InterPro" id="IPR011035">
    <property type="entry name" value="Ribosomal_bL25/Gln-tRNA_synth"/>
</dbReference>
<evidence type="ECO:0000256" key="5">
    <source>
        <dbReference type="HAMAP-Rule" id="MF_01334"/>
    </source>
</evidence>
<accession>A0ABU2BZG9</accession>
<feature type="region of interest" description="Disordered" evidence="6">
    <location>
        <begin position="186"/>
        <end position="231"/>
    </location>
</feature>
<evidence type="ECO:0000313" key="9">
    <source>
        <dbReference type="EMBL" id="MDR7363797.1"/>
    </source>
</evidence>
<feature type="compositionally biased region" description="Acidic residues" evidence="6">
    <location>
        <begin position="186"/>
        <end position="196"/>
    </location>
</feature>
<dbReference type="NCBIfam" id="NF004131">
    <property type="entry name" value="PRK05618.2-1"/>
    <property type="match status" value="1"/>
</dbReference>
<evidence type="ECO:0000259" key="8">
    <source>
        <dbReference type="Pfam" id="PF14693"/>
    </source>
</evidence>
<keyword evidence="2 5" id="KW-0694">RNA-binding</keyword>
<dbReference type="HAMAP" id="MF_01334">
    <property type="entry name" value="Ribosomal_bL25_CTC"/>
    <property type="match status" value="1"/>
</dbReference>
<comment type="similarity">
    <text evidence="5">Belongs to the bacterial ribosomal protein bL25 family. CTC subfamily.</text>
</comment>
<evidence type="ECO:0000313" key="10">
    <source>
        <dbReference type="Proteomes" id="UP001183648"/>
    </source>
</evidence>
<evidence type="ECO:0000256" key="2">
    <source>
        <dbReference type="ARBA" id="ARBA00022884"/>
    </source>
</evidence>
<feature type="domain" description="Large ribosomal subunit protein bL25 L25" evidence="7">
    <location>
        <begin position="6"/>
        <end position="92"/>
    </location>
</feature>
<evidence type="ECO:0000256" key="1">
    <source>
        <dbReference type="ARBA" id="ARBA00022730"/>
    </source>
</evidence>
<dbReference type="RefSeq" id="WP_310304636.1">
    <property type="nucleotide sequence ID" value="NZ_BAAAPS010000005.1"/>
</dbReference>
<dbReference type="InterPro" id="IPR020057">
    <property type="entry name" value="Ribosomal_bL25_b-dom"/>
</dbReference>
<dbReference type="InterPro" id="IPR001021">
    <property type="entry name" value="Ribosomal_bL25_long"/>
</dbReference>
<dbReference type="InterPro" id="IPR037121">
    <property type="entry name" value="Ribosomal_bL25_C"/>
</dbReference>
<keyword evidence="3 5" id="KW-0689">Ribosomal protein</keyword>
<dbReference type="GO" id="GO:0005840">
    <property type="term" value="C:ribosome"/>
    <property type="evidence" value="ECO:0007669"/>
    <property type="project" value="UniProtKB-KW"/>
</dbReference>
<dbReference type="Gene3D" id="2.40.240.10">
    <property type="entry name" value="Ribosomal Protein L25, Chain P"/>
    <property type="match status" value="1"/>
</dbReference>
<dbReference type="Pfam" id="PF14693">
    <property type="entry name" value="Ribosomal_TL5_C"/>
    <property type="match status" value="1"/>
</dbReference>
<reference evidence="9 10" key="1">
    <citation type="submission" date="2023-07" db="EMBL/GenBank/DDBJ databases">
        <title>Sequencing the genomes of 1000 actinobacteria strains.</title>
        <authorList>
            <person name="Klenk H.-P."/>
        </authorList>
    </citation>
    <scope>NUCLEOTIDE SEQUENCE [LARGE SCALE GENOMIC DNA]</scope>
    <source>
        <strain evidence="9 10">DSM 19426</strain>
    </source>
</reference>
<name>A0ABU2BZG9_9ACTN</name>
<dbReference type="InterPro" id="IPR020056">
    <property type="entry name" value="Rbsml_bL25/Gln-tRNA_synth_N"/>
</dbReference>
<evidence type="ECO:0000256" key="6">
    <source>
        <dbReference type="SAM" id="MobiDB-lite"/>
    </source>
</evidence>
<keyword evidence="1 5" id="KW-0699">rRNA-binding</keyword>
<protein>
    <recommendedName>
        <fullName evidence="5">Large ribosomal subunit protein bL25</fullName>
    </recommendedName>
    <alternativeName>
        <fullName evidence="5">General stress protein CTC</fullName>
    </alternativeName>
</protein>
<comment type="subunit">
    <text evidence="5">Part of the 50S ribosomal subunit; part of the 5S rRNA/L5/L18/L25 subcomplex. Contacts the 5S rRNA. Binds to the 5S rRNA independently of L5 and L18.</text>
</comment>
<feature type="domain" description="Large ribosomal subunit protein bL25 beta" evidence="8">
    <location>
        <begin position="100"/>
        <end position="179"/>
    </location>
</feature>
<dbReference type="PANTHER" id="PTHR33284:SF1">
    <property type="entry name" value="RIBOSOMAL PROTEIN L25_GLN-TRNA SYNTHETASE, ANTI-CODON-BINDING DOMAIN-CONTAINING PROTEIN"/>
    <property type="match status" value="1"/>
</dbReference>